<accession>A0A2W5KDG3</accession>
<dbReference type="InterPro" id="IPR050411">
    <property type="entry name" value="AlphaKG_dependent_hydroxylases"/>
</dbReference>
<dbReference type="InterPro" id="IPR042098">
    <property type="entry name" value="TauD-like_sf"/>
</dbReference>
<dbReference type="EMBL" id="QFPN01000008">
    <property type="protein sequence ID" value="PZQ12925.1"/>
    <property type="molecule type" value="Genomic_DNA"/>
</dbReference>
<dbReference type="Gene3D" id="3.60.130.10">
    <property type="entry name" value="Clavaminate synthase-like"/>
    <property type="match status" value="1"/>
</dbReference>
<evidence type="ECO:0000313" key="5">
    <source>
        <dbReference type="EMBL" id="PZQ12925.1"/>
    </source>
</evidence>
<organism evidence="5 6">
    <name type="scientific">Ancylobacter novellus</name>
    <name type="common">Thiobacillus novellus</name>
    <dbReference type="NCBI Taxonomy" id="921"/>
    <lineage>
        <taxon>Bacteria</taxon>
        <taxon>Pseudomonadati</taxon>
        <taxon>Pseudomonadota</taxon>
        <taxon>Alphaproteobacteria</taxon>
        <taxon>Hyphomicrobiales</taxon>
        <taxon>Xanthobacteraceae</taxon>
        <taxon>Ancylobacter</taxon>
    </lineage>
</organism>
<dbReference type="SUPFAM" id="SSF51197">
    <property type="entry name" value="Clavaminate synthase-like"/>
    <property type="match status" value="1"/>
</dbReference>
<evidence type="ECO:0000256" key="1">
    <source>
        <dbReference type="ARBA" id="ARBA00001954"/>
    </source>
</evidence>
<dbReference type="InterPro" id="IPR003819">
    <property type="entry name" value="TauD/TfdA-like"/>
</dbReference>
<comment type="cofactor">
    <cofactor evidence="1">
        <name>Fe(2+)</name>
        <dbReference type="ChEBI" id="CHEBI:29033"/>
    </cofactor>
</comment>
<gene>
    <name evidence="5" type="ORF">DI565_14685</name>
</gene>
<protein>
    <recommendedName>
        <fullName evidence="4">TauD/TfdA-like domain-containing protein</fullName>
    </recommendedName>
</protein>
<dbReference type="PANTHER" id="PTHR10696:SF56">
    <property type="entry name" value="TAUD_TFDA-LIKE DOMAIN-CONTAINING PROTEIN"/>
    <property type="match status" value="1"/>
</dbReference>
<dbReference type="PANTHER" id="PTHR10696">
    <property type="entry name" value="GAMMA-BUTYROBETAINE HYDROXYLASE-RELATED"/>
    <property type="match status" value="1"/>
</dbReference>
<reference evidence="5 6" key="1">
    <citation type="submission" date="2017-08" db="EMBL/GenBank/DDBJ databases">
        <title>Infants hospitalized years apart are colonized by the same room-sourced microbial strains.</title>
        <authorList>
            <person name="Brooks B."/>
            <person name="Olm M.R."/>
            <person name="Firek B.A."/>
            <person name="Baker R."/>
            <person name="Thomas B.C."/>
            <person name="Morowitz M.J."/>
            <person name="Banfield J.F."/>
        </authorList>
    </citation>
    <scope>NUCLEOTIDE SEQUENCE [LARGE SCALE GENOMIC DNA]</scope>
    <source>
        <strain evidence="5">S2_005_003_R2_43</strain>
    </source>
</reference>
<keyword evidence="3" id="KW-0045">Antibiotic biosynthesis</keyword>
<name>A0A2W5KDG3_ANCNO</name>
<dbReference type="GO" id="GO:0016706">
    <property type="term" value="F:2-oxoglutarate-dependent dioxygenase activity"/>
    <property type="evidence" value="ECO:0007669"/>
    <property type="project" value="UniProtKB-ARBA"/>
</dbReference>
<dbReference type="Proteomes" id="UP000249577">
    <property type="component" value="Unassembled WGS sequence"/>
</dbReference>
<sequence>MTDVLDRAALTAKPFVQGSALPLLVEADPADGLSLIDALPELERLADRHLPVEGGLLFRGFRLDGAAAFREFAAGFGHELLTYEFGSTPRSKVETGVYTSTEYPQHQHIPLHNEQAYTRDWPMKIWFYCEEAAPEGGETPLADSRLVYRDMPEEIRTRFAERELTYVRNFGAGLDVSWTDVFGTEDRAKVEAFCAPRGIECEWKDDGELRTKQRCQAVAAHPKTGEMVWFNQAHLFHVSNLEPEVRATLLDIVEEEDLPRNVTYGDGEPIDDETLDVVRGVLDRRKIAFPWRAGDVAMLDNMLVAHGRSPFKGPRKVRVAMAEAHGSR</sequence>
<dbReference type="Pfam" id="PF02668">
    <property type="entry name" value="TauD"/>
    <property type="match status" value="1"/>
</dbReference>
<evidence type="ECO:0000256" key="3">
    <source>
        <dbReference type="ARBA" id="ARBA00023194"/>
    </source>
</evidence>
<proteinExistence type="predicted"/>
<keyword evidence="2" id="KW-0560">Oxidoreductase</keyword>
<evidence type="ECO:0000256" key="2">
    <source>
        <dbReference type="ARBA" id="ARBA00023002"/>
    </source>
</evidence>
<dbReference type="GO" id="GO:0017000">
    <property type="term" value="P:antibiotic biosynthetic process"/>
    <property type="evidence" value="ECO:0007669"/>
    <property type="project" value="UniProtKB-KW"/>
</dbReference>
<feature type="domain" description="TauD/TfdA-like" evidence="4">
    <location>
        <begin position="25"/>
        <end position="321"/>
    </location>
</feature>
<evidence type="ECO:0000259" key="4">
    <source>
        <dbReference type="Pfam" id="PF02668"/>
    </source>
</evidence>
<evidence type="ECO:0000313" key="6">
    <source>
        <dbReference type="Proteomes" id="UP000249577"/>
    </source>
</evidence>
<comment type="caution">
    <text evidence="5">The sequence shown here is derived from an EMBL/GenBank/DDBJ whole genome shotgun (WGS) entry which is preliminary data.</text>
</comment>
<dbReference type="AlphaFoldDB" id="A0A2W5KDG3"/>